<proteinExistence type="predicted"/>
<name>A0ACB0LMN9_TRIPR</name>
<evidence type="ECO:0000313" key="1">
    <source>
        <dbReference type="EMBL" id="CAJ2669985.1"/>
    </source>
</evidence>
<comment type="caution">
    <text evidence="1">The sequence shown here is derived from an EMBL/GenBank/DDBJ whole genome shotgun (WGS) entry which is preliminary data.</text>
</comment>
<dbReference type="EMBL" id="CASHSV030000615">
    <property type="protein sequence ID" value="CAJ2669985.1"/>
    <property type="molecule type" value="Genomic_DNA"/>
</dbReference>
<protein>
    <submittedName>
        <fullName evidence="1">Uncharacterized protein</fullName>
    </submittedName>
</protein>
<keyword evidence="2" id="KW-1185">Reference proteome</keyword>
<gene>
    <name evidence="1" type="ORF">MILVUS5_LOCUS34093</name>
</gene>
<dbReference type="Proteomes" id="UP001177021">
    <property type="component" value="Unassembled WGS sequence"/>
</dbReference>
<accession>A0ACB0LMN9</accession>
<sequence length="82" mass="9286">MICETADKNYLEGMLNTKIQDLDIVEEPRIKRADKHGIVNYEDLEIAIASENVVQVCGFVNITLVIIVLIVDLHLMYVLTVL</sequence>
<evidence type="ECO:0000313" key="2">
    <source>
        <dbReference type="Proteomes" id="UP001177021"/>
    </source>
</evidence>
<organism evidence="1 2">
    <name type="scientific">Trifolium pratense</name>
    <name type="common">Red clover</name>
    <dbReference type="NCBI Taxonomy" id="57577"/>
    <lineage>
        <taxon>Eukaryota</taxon>
        <taxon>Viridiplantae</taxon>
        <taxon>Streptophyta</taxon>
        <taxon>Embryophyta</taxon>
        <taxon>Tracheophyta</taxon>
        <taxon>Spermatophyta</taxon>
        <taxon>Magnoliopsida</taxon>
        <taxon>eudicotyledons</taxon>
        <taxon>Gunneridae</taxon>
        <taxon>Pentapetalae</taxon>
        <taxon>rosids</taxon>
        <taxon>fabids</taxon>
        <taxon>Fabales</taxon>
        <taxon>Fabaceae</taxon>
        <taxon>Papilionoideae</taxon>
        <taxon>50 kb inversion clade</taxon>
        <taxon>NPAAA clade</taxon>
        <taxon>Hologalegina</taxon>
        <taxon>IRL clade</taxon>
        <taxon>Trifolieae</taxon>
        <taxon>Trifolium</taxon>
    </lineage>
</organism>
<reference evidence="1" key="1">
    <citation type="submission" date="2023-10" db="EMBL/GenBank/DDBJ databases">
        <authorList>
            <person name="Rodriguez Cubillos JULIANA M."/>
            <person name="De Vega J."/>
        </authorList>
    </citation>
    <scope>NUCLEOTIDE SEQUENCE</scope>
</reference>